<evidence type="ECO:0000313" key="2">
    <source>
        <dbReference type="EMBL" id="DAE23197.1"/>
    </source>
</evidence>
<feature type="compositionally biased region" description="Acidic residues" evidence="1">
    <location>
        <begin position="48"/>
        <end position="60"/>
    </location>
</feature>
<proteinExistence type="predicted"/>
<evidence type="ECO:0000256" key="1">
    <source>
        <dbReference type="SAM" id="MobiDB-lite"/>
    </source>
</evidence>
<name>A0A8S5QWW0_9CAUD</name>
<feature type="compositionally biased region" description="Acidic residues" evidence="1">
    <location>
        <begin position="97"/>
        <end position="107"/>
    </location>
</feature>
<feature type="compositionally biased region" description="Acidic residues" evidence="1">
    <location>
        <begin position="71"/>
        <end position="80"/>
    </location>
</feature>
<organism evidence="2">
    <name type="scientific">Siphoviridae sp. ctQNW6</name>
    <dbReference type="NCBI Taxonomy" id="2826328"/>
    <lineage>
        <taxon>Viruses</taxon>
        <taxon>Duplodnaviria</taxon>
        <taxon>Heunggongvirae</taxon>
        <taxon>Uroviricota</taxon>
        <taxon>Caudoviricetes</taxon>
    </lineage>
</organism>
<accession>A0A8S5QWW0</accession>
<feature type="compositionally biased region" description="Low complexity" evidence="1">
    <location>
        <begin position="61"/>
        <end position="70"/>
    </location>
</feature>
<reference evidence="2" key="1">
    <citation type="journal article" date="2021" name="Proc. Natl. Acad. Sci. U.S.A.">
        <title>A Catalog of Tens of Thousands of Viruses from Human Metagenomes Reveals Hidden Associations with Chronic Diseases.</title>
        <authorList>
            <person name="Tisza M.J."/>
            <person name="Buck C.B."/>
        </authorList>
    </citation>
    <scope>NUCLEOTIDE SEQUENCE</scope>
    <source>
        <strain evidence="2">CtQNW6</strain>
    </source>
</reference>
<dbReference type="EMBL" id="BK015749">
    <property type="protein sequence ID" value="DAE23197.1"/>
    <property type="molecule type" value="Genomic_DNA"/>
</dbReference>
<feature type="region of interest" description="Disordered" evidence="1">
    <location>
        <begin position="47"/>
        <end position="107"/>
    </location>
</feature>
<sequence length="107" mass="11299">MENTEKVQNYKGGEIRRTPEGYYVFVKDGAHSGPYVSISAARGAVEATDADVDNADEEPAVESSEPVATEETTETADEQPEAGNTNDDAEAGAVEATDADVDNADEE</sequence>
<protein>
    <submittedName>
        <fullName evidence="2">Uncharacterized protein</fullName>
    </submittedName>
</protein>